<dbReference type="Proteomes" id="UP000823775">
    <property type="component" value="Unassembled WGS sequence"/>
</dbReference>
<evidence type="ECO:0000256" key="1">
    <source>
        <dbReference type="SAM" id="MobiDB-lite"/>
    </source>
</evidence>
<proteinExistence type="predicted"/>
<feature type="compositionally biased region" description="Basic and acidic residues" evidence="1">
    <location>
        <begin position="58"/>
        <end position="75"/>
    </location>
</feature>
<feature type="compositionally biased region" description="Basic and acidic residues" evidence="1">
    <location>
        <begin position="115"/>
        <end position="125"/>
    </location>
</feature>
<protein>
    <submittedName>
        <fullName evidence="2">Uncharacterized protein</fullName>
    </submittedName>
</protein>
<evidence type="ECO:0000313" key="2">
    <source>
        <dbReference type="EMBL" id="MCD7463356.1"/>
    </source>
</evidence>
<dbReference type="EMBL" id="JACEIK010000879">
    <property type="protein sequence ID" value="MCD7463356.1"/>
    <property type="molecule type" value="Genomic_DNA"/>
</dbReference>
<sequence length="158" mass="18186">MKRNSITQEVEDKKKTLTNSKQRIKRTTRKVKENTEVKWGIRVEEENEEEQFTNEDSNSAKKEKGKAREEAEKSGTKKKSKKGIIPELDGTHELDDAENIALKVREQDQMSSTENNKDSPNKELNEICSHKGVEIISAHKEIKIAKEIDKEEALKTEH</sequence>
<organism evidence="2 3">
    <name type="scientific">Datura stramonium</name>
    <name type="common">Jimsonweed</name>
    <name type="synonym">Common thornapple</name>
    <dbReference type="NCBI Taxonomy" id="4076"/>
    <lineage>
        <taxon>Eukaryota</taxon>
        <taxon>Viridiplantae</taxon>
        <taxon>Streptophyta</taxon>
        <taxon>Embryophyta</taxon>
        <taxon>Tracheophyta</taxon>
        <taxon>Spermatophyta</taxon>
        <taxon>Magnoliopsida</taxon>
        <taxon>eudicotyledons</taxon>
        <taxon>Gunneridae</taxon>
        <taxon>Pentapetalae</taxon>
        <taxon>asterids</taxon>
        <taxon>lamiids</taxon>
        <taxon>Solanales</taxon>
        <taxon>Solanaceae</taxon>
        <taxon>Solanoideae</taxon>
        <taxon>Datureae</taxon>
        <taxon>Datura</taxon>
    </lineage>
</organism>
<accession>A0ABS8SWY0</accession>
<feature type="region of interest" description="Disordered" evidence="1">
    <location>
        <begin position="1"/>
        <end position="125"/>
    </location>
</feature>
<reference evidence="2 3" key="1">
    <citation type="journal article" date="2021" name="BMC Genomics">
        <title>Datura genome reveals duplications of psychoactive alkaloid biosynthetic genes and high mutation rate following tissue culture.</title>
        <authorList>
            <person name="Rajewski A."/>
            <person name="Carter-House D."/>
            <person name="Stajich J."/>
            <person name="Litt A."/>
        </authorList>
    </citation>
    <scope>NUCLEOTIDE SEQUENCE [LARGE SCALE GENOMIC DNA]</scope>
    <source>
        <strain evidence="2">AR-01</strain>
    </source>
</reference>
<name>A0ABS8SWY0_DATST</name>
<gene>
    <name evidence="2" type="ORF">HAX54_050396</name>
</gene>
<feature type="compositionally biased region" description="Basic and acidic residues" evidence="1">
    <location>
        <begin position="30"/>
        <end position="44"/>
    </location>
</feature>
<evidence type="ECO:0000313" key="3">
    <source>
        <dbReference type="Proteomes" id="UP000823775"/>
    </source>
</evidence>
<keyword evidence="3" id="KW-1185">Reference proteome</keyword>
<comment type="caution">
    <text evidence="2">The sequence shown here is derived from an EMBL/GenBank/DDBJ whole genome shotgun (WGS) entry which is preliminary data.</text>
</comment>